<evidence type="ECO:0000313" key="2">
    <source>
        <dbReference type="Proteomes" id="UP001234178"/>
    </source>
</evidence>
<proteinExistence type="predicted"/>
<organism evidence="1 2">
    <name type="scientific">Daphnia magna</name>
    <dbReference type="NCBI Taxonomy" id="35525"/>
    <lineage>
        <taxon>Eukaryota</taxon>
        <taxon>Metazoa</taxon>
        <taxon>Ecdysozoa</taxon>
        <taxon>Arthropoda</taxon>
        <taxon>Crustacea</taxon>
        <taxon>Branchiopoda</taxon>
        <taxon>Diplostraca</taxon>
        <taxon>Cladocera</taxon>
        <taxon>Anomopoda</taxon>
        <taxon>Daphniidae</taxon>
        <taxon>Daphnia</taxon>
    </lineage>
</organism>
<sequence>MTYCRIGKCSSMYCCEIAVPTLFPVFTIHRLNIILNSSSLRFSIFVCAQSSVNHRFARSSHRFRFVASFPIVSSPSLSSPSSYLRPRLRHRLIDALAFAIVLSPPSPSSYCRPHLRHRLIGALAFAIVLSPPSPSPSSHHLFAFAVSPSLTMEQSDPEKTTHGDRA</sequence>
<dbReference type="Proteomes" id="UP001234178">
    <property type="component" value="Unassembled WGS sequence"/>
</dbReference>
<evidence type="ECO:0000313" key="1">
    <source>
        <dbReference type="EMBL" id="KAK4012062.1"/>
    </source>
</evidence>
<keyword evidence="2" id="KW-1185">Reference proteome</keyword>
<name>A0ABQ9ZGL1_9CRUS</name>
<protein>
    <submittedName>
        <fullName evidence="1">Uncharacterized protein</fullName>
    </submittedName>
</protein>
<dbReference type="EMBL" id="JAOYFB010000003">
    <property type="protein sequence ID" value="KAK4012062.1"/>
    <property type="molecule type" value="Genomic_DNA"/>
</dbReference>
<comment type="caution">
    <text evidence="1">The sequence shown here is derived from an EMBL/GenBank/DDBJ whole genome shotgun (WGS) entry which is preliminary data.</text>
</comment>
<accession>A0ABQ9ZGL1</accession>
<gene>
    <name evidence="1" type="ORF">OUZ56_021162</name>
</gene>
<reference evidence="1 2" key="1">
    <citation type="journal article" date="2023" name="Nucleic Acids Res.">
        <title>The hologenome of Daphnia magna reveals possible DNA methylation and microbiome-mediated evolution of the host genome.</title>
        <authorList>
            <person name="Chaturvedi A."/>
            <person name="Li X."/>
            <person name="Dhandapani V."/>
            <person name="Marshall H."/>
            <person name="Kissane S."/>
            <person name="Cuenca-Cambronero M."/>
            <person name="Asole G."/>
            <person name="Calvet F."/>
            <person name="Ruiz-Romero M."/>
            <person name="Marangio P."/>
            <person name="Guigo R."/>
            <person name="Rago D."/>
            <person name="Mirbahai L."/>
            <person name="Eastwood N."/>
            <person name="Colbourne J.K."/>
            <person name="Zhou J."/>
            <person name="Mallon E."/>
            <person name="Orsini L."/>
        </authorList>
    </citation>
    <scope>NUCLEOTIDE SEQUENCE [LARGE SCALE GENOMIC DNA]</scope>
    <source>
        <strain evidence="1">LRV0_1</strain>
    </source>
</reference>